<protein>
    <recommendedName>
        <fullName evidence="4">Ig-like domain-containing protein</fullName>
    </recommendedName>
</protein>
<feature type="domain" description="Ig-like" evidence="4">
    <location>
        <begin position="241"/>
        <end position="349"/>
    </location>
</feature>
<evidence type="ECO:0000259" key="4">
    <source>
        <dbReference type="PROSITE" id="PS50835"/>
    </source>
</evidence>
<dbReference type="PANTHER" id="PTHR10075:SF14">
    <property type="entry name" value="CELL ADHESION MOLECULE DSCAM2-RELATED"/>
    <property type="match status" value="1"/>
</dbReference>
<dbReference type="PANTHER" id="PTHR10075">
    <property type="entry name" value="BASIGIN RELATED"/>
    <property type="match status" value="1"/>
</dbReference>
<evidence type="ECO:0000256" key="1">
    <source>
        <dbReference type="ARBA" id="ARBA00023157"/>
    </source>
</evidence>
<accession>A0A813Z1K1</accession>
<feature type="coiled-coil region" evidence="3">
    <location>
        <begin position="489"/>
        <end position="717"/>
    </location>
</feature>
<dbReference type="InterPro" id="IPR036179">
    <property type="entry name" value="Ig-like_dom_sf"/>
</dbReference>
<organism evidence="6 7">
    <name type="scientific">Rotaria sordida</name>
    <dbReference type="NCBI Taxonomy" id="392033"/>
    <lineage>
        <taxon>Eukaryota</taxon>
        <taxon>Metazoa</taxon>
        <taxon>Spiralia</taxon>
        <taxon>Gnathifera</taxon>
        <taxon>Rotifera</taxon>
        <taxon>Eurotatoria</taxon>
        <taxon>Bdelloidea</taxon>
        <taxon>Philodinida</taxon>
        <taxon>Philodinidae</taxon>
        <taxon>Rotaria</taxon>
    </lineage>
</organism>
<evidence type="ECO:0000313" key="5">
    <source>
        <dbReference type="EMBL" id="CAF0857643.1"/>
    </source>
</evidence>
<evidence type="ECO:0000256" key="2">
    <source>
        <dbReference type="ARBA" id="ARBA00023319"/>
    </source>
</evidence>
<gene>
    <name evidence="5" type="ORF">JXQ802_LOCUS7015</name>
    <name evidence="6" type="ORF">PYM288_LOCUS9056</name>
</gene>
<dbReference type="InterPro" id="IPR003598">
    <property type="entry name" value="Ig_sub2"/>
</dbReference>
<keyword evidence="1" id="KW-1015">Disulfide bond</keyword>
<dbReference type="FunFam" id="2.60.40.10:FF:000032">
    <property type="entry name" value="palladin isoform X1"/>
    <property type="match status" value="1"/>
</dbReference>
<dbReference type="Proteomes" id="UP000663870">
    <property type="component" value="Unassembled WGS sequence"/>
</dbReference>
<feature type="domain" description="Ig-like" evidence="4">
    <location>
        <begin position="150"/>
        <end position="224"/>
    </location>
</feature>
<dbReference type="SUPFAM" id="SSF48726">
    <property type="entry name" value="Immunoglobulin"/>
    <property type="match status" value="2"/>
</dbReference>
<dbReference type="InterPro" id="IPR007110">
    <property type="entry name" value="Ig-like_dom"/>
</dbReference>
<keyword evidence="8" id="KW-1185">Reference proteome</keyword>
<dbReference type="SMART" id="SM00408">
    <property type="entry name" value="IGc2"/>
    <property type="match status" value="1"/>
</dbReference>
<dbReference type="EMBL" id="CAJNOL010000114">
    <property type="protein sequence ID" value="CAF0857643.1"/>
    <property type="molecule type" value="Genomic_DNA"/>
</dbReference>
<evidence type="ECO:0000256" key="3">
    <source>
        <dbReference type="SAM" id="Coils"/>
    </source>
</evidence>
<evidence type="ECO:0000313" key="6">
    <source>
        <dbReference type="EMBL" id="CAF0891681.1"/>
    </source>
</evidence>
<dbReference type="AlphaFoldDB" id="A0A813Z1K1"/>
<dbReference type="Pfam" id="PF13927">
    <property type="entry name" value="Ig_3"/>
    <property type="match status" value="1"/>
</dbReference>
<dbReference type="Proteomes" id="UP000663854">
    <property type="component" value="Unassembled WGS sequence"/>
</dbReference>
<proteinExistence type="predicted"/>
<name>A0A813Z1K1_9BILA</name>
<dbReference type="InterPro" id="IPR003599">
    <property type="entry name" value="Ig_sub"/>
</dbReference>
<comment type="caution">
    <text evidence="6">The sequence shown here is derived from an EMBL/GenBank/DDBJ whole genome shotgun (WGS) entry which is preliminary data.</text>
</comment>
<sequence length="720" mass="83233">MIISIIRLSLLGFFINFFFVYVNARTNPRFDMRDKDGIIFDPIAPRAGERLIAKCTLVGLTDNDKRSVSWELHRLNDQKKFYLATDDQVFQFSQPTRRLYAEHAIDSSDWYLIFDPLDREDYGDLTCMLADTGYNNSIFLRRRLIVYSEPFVVQSSTKDIEVNEGDNILLSCFAQGLPPPQIQWMKADATPLPDGNIRAIGTVELPINDIRQQDRGIYKCLAINLVGYGDIWTLKVNVKFPPYIRCPYPMVGQAINFLVDIYVECYVHGYPPPRITWYKNDYGGQISNTMSVDVLRPIWNSYKYKIEATIPEPNICTDCILSRLTVINVLASDLGSYVINATTNEKPYRTALASVFIFETPDCQQFITHRNNMSSLRRSSITGLYHPIGWRRTNYSSSNSSLTDNQTLSTIEKKTTTTINKILNADKSGFLPTESYLCSSCSYSNVDLSKSLSSIDRSILEGQLKRSISSNETMEATIKRIRTESIFSIKDLINQNQLLERSLNESRIKIYQLEDLLDKTKQQTINSNDKITPISIYEQQIKTLENDKLQLKLQLEQCKNLHRKEITQLEQTINDLKHQLVDYQNKLKLIQFDQDKLNSINQNNSNQLNEKSQTIEQLQKRIIEVELILSTIDSTNVINQSLVNDVKQINDLRYQNEQLKKDVQLLKLKCNERILHDEETRILRKQVNIKDDYRTVIAKQQAEIHKLREQLSNENKTKSI</sequence>
<keyword evidence="2" id="KW-0393">Immunoglobulin domain</keyword>
<dbReference type="InterPro" id="IPR013783">
    <property type="entry name" value="Ig-like_fold"/>
</dbReference>
<dbReference type="SMART" id="SM00409">
    <property type="entry name" value="IG"/>
    <property type="match status" value="3"/>
</dbReference>
<evidence type="ECO:0000313" key="8">
    <source>
        <dbReference type="Proteomes" id="UP000663870"/>
    </source>
</evidence>
<dbReference type="EMBL" id="CAJNOH010000127">
    <property type="protein sequence ID" value="CAF0891681.1"/>
    <property type="molecule type" value="Genomic_DNA"/>
</dbReference>
<evidence type="ECO:0000313" key="7">
    <source>
        <dbReference type="Proteomes" id="UP000663854"/>
    </source>
</evidence>
<dbReference type="PROSITE" id="PS50835">
    <property type="entry name" value="IG_LIKE"/>
    <property type="match status" value="3"/>
</dbReference>
<feature type="domain" description="Ig-like" evidence="4">
    <location>
        <begin position="28"/>
        <end position="146"/>
    </location>
</feature>
<keyword evidence="3" id="KW-0175">Coiled coil</keyword>
<reference evidence="6" key="1">
    <citation type="submission" date="2021-02" db="EMBL/GenBank/DDBJ databases">
        <authorList>
            <person name="Nowell W R."/>
        </authorList>
    </citation>
    <scope>NUCLEOTIDE SEQUENCE</scope>
</reference>
<dbReference type="Gene3D" id="2.60.40.10">
    <property type="entry name" value="Immunoglobulins"/>
    <property type="match status" value="2"/>
</dbReference>